<dbReference type="VEuPathDB" id="FungiDB:GGTG_14124"/>
<sequence length="212" mass="23490">MKWSQQRLVHRLRLLLRANLQSAPHQQTCTRNRRAGAAQPKSREAPIGRRGQCNQTLKRGSFGKQLLSNGLGSRQAWLLDRKRHCRPAQARKGDRLHGIPPTHTRTHAHHVAQMPLEVGSRSRQAAPHQTHSIKRTAPNDRWDHAFHSSIRTNTQGESLTATVRCRRLSPEPGCVDAVQSCSSLRRGCSVCTPMSAGGSDNADDMGDTTPAN</sequence>
<protein>
    <submittedName>
        <fullName evidence="2 3">Uncharacterized protein</fullName>
    </submittedName>
</protein>
<reference evidence="2" key="3">
    <citation type="submission" date="2010-09" db="EMBL/GenBank/DDBJ databases">
        <title>Annotation of Gaeumannomyces graminis var. tritici R3-111a-1.</title>
        <authorList>
            <consortium name="The Broad Institute Genome Sequencing Platform"/>
            <person name="Ma L.-J."/>
            <person name="Dead R."/>
            <person name="Young S.K."/>
            <person name="Zeng Q."/>
            <person name="Gargeya S."/>
            <person name="Fitzgerald M."/>
            <person name="Haas B."/>
            <person name="Abouelleil A."/>
            <person name="Alvarado L."/>
            <person name="Arachchi H.M."/>
            <person name="Berlin A."/>
            <person name="Brown A."/>
            <person name="Chapman S.B."/>
            <person name="Chen Z."/>
            <person name="Dunbar C."/>
            <person name="Freedman E."/>
            <person name="Gearin G."/>
            <person name="Gellesch M."/>
            <person name="Goldberg J."/>
            <person name="Griggs A."/>
            <person name="Gujja S."/>
            <person name="Heiman D."/>
            <person name="Howarth C."/>
            <person name="Larson L."/>
            <person name="Lui A."/>
            <person name="MacDonald P.J.P."/>
            <person name="Mehta T."/>
            <person name="Montmayeur A."/>
            <person name="Murphy C."/>
            <person name="Neiman D."/>
            <person name="Pearson M."/>
            <person name="Priest M."/>
            <person name="Roberts A."/>
            <person name="Saif S."/>
            <person name="Shea T."/>
            <person name="Shenoy N."/>
            <person name="Sisk P."/>
            <person name="Stolte C."/>
            <person name="Sykes S."/>
            <person name="Yandava C."/>
            <person name="Wortman J."/>
            <person name="Nusbaum C."/>
            <person name="Birren B."/>
        </authorList>
    </citation>
    <scope>NUCLEOTIDE SEQUENCE</scope>
    <source>
        <strain evidence="2">R3-111a-1</strain>
    </source>
</reference>
<reference evidence="3" key="4">
    <citation type="journal article" date="2015" name="G3 (Bethesda)">
        <title>Genome sequences of three phytopathogenic species of the Magnaporthaceae family of fungi.</title>
        <authorList>
            <person name="Okagaki L.H."/>
            <person name="Nunes C.C."/>
            <person name="Sailsbery J."/>
            <person name="Clay B."/>
            <person name="Brown D."/>
            <person name="John T."/>
            <person name="Oh Y."/>
            <person name="Young N."/>
            <person name="Fitzgerald M."/>
            <person name="Haas B.J."/>
            <person name="Zeng Q."/>
            <person name="Young S."/>
            <person name="Adiconis X."/>
            <person name="Fan L."/>
            <person name="Levin J.Z."/>
            <person name="Mitchell T.K."/>
            <person name="Okubara P.A."/>
            <person name="Farman M.L."/>
            <person name="Kohn L.M."/>
            <person name="Birren B."/>
            <person name="Ma L.-J."/>
            <person name="Dean R.A."/>
        </authorList>
    </citation>
    <scope>NUCLEOTIDE SEQUENCE</scope>
    <source>
        <strain evidence="3">R3-111a-1</strain>
    </source>
</reference>
<accession>J3PKQ9</accession>
<dbReference type="EnsemblFungi" id="EJT68297">
    <property type="protein sequence ID" value="EJT68297"/>
    <property type="gene ID" value="GGTG_14124"/>
</dbReference>
<dbReference type="RefSeq" id="XP_009230316.1">
    <property type="nucleotide sequence ID" value="XM_009232052.1"/>
</dbReference>
<evidence type="ECO:0000313" key="2">
    <source>
        <dbReference type="EMBL" id="EJT68297.1"/>
    </source>
</evidence>
<dbReference type="HOGENOM" id="CLU_1299791_0_0_1"/>
<keyword evidence="4" id="KW-1185">Reference proteome</keyword>
<evidence type="ECO:0000256" key="1">
    <source>
        <dbReference type="SAM" id="MobiDB-lite"/>
    </source>
</evidence>
<dbReference type="AlphaFoldDB" id="J3PKQ9"/>
<name>J3PKQ9_GAET3</name>
<dbReference type="GeneID" id="20354582"/>
<feature type="region of interest" description="Disordered" evidence="1">
    <location>
        <begin position="22"/>
        <end position="50"/>
    </location>
</feature>
<dbReference type="Proteomes" id="UP000006039">
    <property type="component" value="Unassembled WGS sequence"/>
</dbReference>
<gene>
    <name evidence="3" type="primary">20354582</name>
    <name evidence="2" type="ORF">GGTG_14124</name>
</gene>
<evidence type="ECO:0000313" key="3">
    <source>
        <dbReference type="EnsemblFungi" id="EJT68297"/>
    </source>
</evidence>
<reference evidence="3" key="5">
    <citation type="submission" date="2018-04" db="UniProtKB">
        <authorList>
            <consortium name="EnsemblFungi"/>
        </authorList>
    </citation>
    <scope>IDENTIFICATION</scope>
    <source>
        <strain evidence="3">R3-111a-1</strain>
    </source>
</reference>
<feature type="region of interest" description="Disordered" evidence="1">
    <location>
        <begin position="86"/>
        <end position="107"/>
    </location>
</feature>
<proteinExistence type="predicted"/>
<reference evidence="2" key="2">
    <citation type="submission" date="2010-07" db="EMBL/GenBank/DDBJ databases">
        <authorList>
            <consortium name="The Broad Institute Genome Sequencing Platform"/>
            <consortium name="Broad Institute Genome Sequencing Center for Infectious Disease"/>
            <person name="Ma L.-J."/>
            <person name="Dead R."/>
            <person name="Young S."/>
            <person name="Zeng Q."/>
            <person name="Koehrsen M."/>
            <person name="Alvarado L."/>
            <person name="Berlin A."/>
            <person name="Chapman S.B."/>
            <person name="Chen Z."/>
            <person name="Freedman E."/>
            <person name="Gellesch M."/>
            <person name="Goldberg J."/>
            <person name="Griggs A."/>
            <person name="Gujja S."/>
            <person name="Heilman E.R."/>
            <person name="Heiman D."/>
            <person name="Hepburn T."/>
            <person name="Howarth C."/>
            <person name="Jen D."/>
            <person name="Larson L."/>
            <person name="Mehta T."/>
            <person name="Neiman D."/>
            <person name="Pearson M."/>
            <person name="Roberts A."/>
            <person name="Saif S."/>
            <person name="Shea T."/>
            <person name="Shenoy N."/>
            <person name="Sisk P."/>
            <person name="Stolte C."/>
            <person name="Sykes S."/>
            <person name="Walk T."/>
            <person name="White J."/>
            <person name="Yandava C."/>
            <person name="Haas B."/>
            <person name="Nusbaum C."/>
            <person name="Birren B."/>
        </authorList>
    </citation>
    <scope>NUCLEOTIDE SEQUENCE</scope>
    <source>
        <strain evidence="2">R3-111a-1</strain>
    </source>
</reference>
<evidence type="ECO:0000313" key="4">
    <source>
        <dbReference type="Proteomes" id="UP000006039"/>
    </source>
</evidence>
<organism evidence="2">
    <name type="scientific">Gaeumannomyces tritici (strain R3-111a-1)</name>
    <name type="common">Wheat and barley take-all root rot fungus</name>
    <name type="synonym">Gaeumannomyces graminis var. tritici</name>
    <dbReference type="NCBI Taxonomy" id="644352"/>
    <lineage>
        <taxon>Eukaryota</taxon>
        <taxon>Fungi</taxon>
        <taxon>Dikarya</taxon>
        <taxon>Ascomycota</taxon>
        <taxon>Pezizomycotina</taxon>
        <taxon>Sordariomycetes</taxon>
        <taxon>Sordariomycetidae</taxon>
        <taxon>Magnaporthales</taxon>
        <taxon>Magnaporthaceae</taxon>
        <taxon>Gaeumannomyces</taxon>
    </lineage>
</organism>
<dbReference type="EMBL" id="GL385539">
    <property type="protein sequence ID" value="EJT68297.1"/>
    <property type="molecule type" value="Genomic_DNA"/>
</dbReference>
<reference evidence="4" key="1">
    <citation type="submission" date="2010-07" db="EMBL/GenBank/DDBJ databases">
        <title>The genome sequence of Gaeumannomyces graminis var. tritici strain R3-111a-1.</title>
        <authorList>
            <consortium name="The Broad Institute Genome Sequencing Platform"/>
            <person name="Ma L.-J."/>
            <person name="Dead R."/>
            <person name="Young S."/>
            <person name="Zeng Q."/>
            <person name="Koehrsen M."/>
            <person name="Alvarado L."/>
            <person name="Berlin A."/>
            <person name="Chapman S.B."/>
            <person name="Chen Z."/>
            <person name="Freedman E."/>
            <person name="Gellesch M."/>
            <person name="Goldberg J."/>
            <person name="Griggs A."/>
            <person name="Gujja S."/>
            <person name="Heilman E.R."/>
            <person name="Heiman D."/>
            <person name="Hepburn T."/>
            <person name="Howarth C."/>
            <person name="Jen D."/>
            <person name="Larson L."/>
            <person name="Mehta T."/>
            <person name="Neiman D."/>
            <person name="Pearson M."/>
            <person name="Roberts A."/>
            <person name="Saif S."/>
            <person name="Shea T."/>
            <person name="Shenoy N."/>
            <person name="Sisk P."/>
            <person name="Stolte C."/>
            <person name="Sykes S."/>
            <person name="Walk T."/>
            <person name="White J."/>
            <person name="Yandava C."/>
            <person name="Haas B."/>
            <person name="Nusbaum C."/>
            <person name="Birren B."/>
        </authorList>
    </citation>
    <scope>NUCLEOTIDE SEQUENCE [LARGE SCALE GENOMIC DNA]</scope>
    <source>
        <strain evidence="4">R3-111a-1</strain>
    </source>
</reference>